<evidence type="ECO:0000256" key="8">
    <source>
        <dbReference type="ARBA" id="ARBA00023136"/>
    </source>
</evidence>
<keyword evidence="8 9" id="KW-0472">Membrane</keyword>
<keyword evidence="4" id="KW-0813">Transport</keyword>
<feature type="transmembrane region" description="Helical" evidence="9">
    <location>
        <begin position="87"/>
        <end position="106"/>
    </location>
</feature>
<feature type="transmembrane region" description="Helical" evidence="9">
    <location>
        <begin position="151"/>
        <end position="171"/>
    </location>
</feature>
<keyword evidence="11" id="KW-1185">Reference proteome</keyword>
<evidence type="ECO:0000256" key="3">
    <source>
        <dbReference type="ARBA" id="ARBA00006366"/>
    </source>
</evidence>
<evidence type="ECO:0000256" key="6">
    <source>
        <dbReference type="ARBA" id="ARBA00022692"/>
    </source>
</evidence>
<reference evidence="10 11" key="1">
    <citation type="submission" date="2015-12" db="EMBL/GenBank/DDBJ databases">
        <title>The genome of Folsomia candida.</title>
        <authorList>
            <person name="Faddeeva A."/>
            <person name="Derks M.F."/>
            <person name="Anvar Y."/>
            <person name="Smit S."/>
            <person name="Van Straalen N."/>
            <person name="Roelofs D."/>
        </authorList>
    </citation>
    <scope>NUCLEOTIDE SEQUENCE [LARGE SCALE GENOMIC DNA]</scope>
    <source>
        <strain evidence="10 11">VU population</strain>
        <tissue evidence="10">Whole body</tissue>
    </source>
</reference>
<dbReference type="EMBL" id="LNIX01000037">
    <property type="protein sequence ID" value="OXA39644.1"/>
    <property type="molecule type" value="Genomic_DNA"/>
</dbReference>
<organism evidence="10 11">
    <name type="scientific">Folsomia candida</name>
    <name type="common">Springtail</name>
    <dbReference type="NCBI Taxonomy" id="158441"/>
    <lineage>
        <taxon>Eukaryota</taxon>
        <taxon>Metazoa</taxon>
        <taxon>Ecdysozoa</taxon>
        <taxon>Arthropoda</taxon>
        <taxon>Hexapoda</taxon>
        <taxon>Collembola</taxon>
        <taxon>Entomobryomorpha</taxon>
        <taxon>Isotomoidea</taxon>
        <taxon>Isotomidae</taxon>
        <taxon>Proisotominae</taxon>
        <taxon>Folsomia</taxon>
    </lineage>
</organism>
<comment type="similarity">
    <text evidence="3">Belongs to the riboflavin transporter family.</text>
</comment>
<dbReference type="GO" id="GO:0005886">
    <property type="term" value="C:plasma membrane"/>
    <property type="evidence" value="ECO:0007669"/>
    <property type="project" value="UniProtKB-SubCell"/>
</dbReference>
<dbReference type="Proteomes" id="UP000198287">
    <property type="component" value="Unassembled WGS sequence"/>
</dbReference>
<evidence type="ECO:0000256" key="1">
    <source>
        <dbReference type="ARBA" id="ARBA00000215"/>
    </source>
</evidence>
<feature type="transmembrane region" description="Helical" evidence="9">
    <location>
        <begin position="468"/>
        <end position="490"/>
    </location>
</feature>
<feature type="transmembrane region" description="Helical" evidence="9">
    <location>
        <begin position="203"/>
        <end position="226"/>
    </location>
</feature>
<accession>A0A226D457</accession>
<comment type="subcellular location">
    <subcellularLocation>
        <location evidence="2">Cell membrane</location>
        <topology evidence="2">Multi-pass membrane protein</topology>
    </subcellularLocation>
</comment>
<keyword evidence="7 9" id="KW-1133">Transmembrane helix</keyword>
<evidence type="ECO:0000313" key="10">
    <source>
        <dbReference type="EMBL" id="OXA39644.1"/>
    </source>
</evidence>
<dbReference type="AlphaFoldDB" id="A0A226D457"/>
<dbReference type="GO" id="GO:0032217">
    <property type="term" value="F:riboflavin transmembrane transporter activity"/>
    <property type="evidence" value="ECO:0007669"/>
    <property type="project" value="InterPro"/>
</dbReference>
<feature type="transmembrane region" description="Helical" evidence="9">
    <location>
        <begin position="435"/>
        <end position="456"/>
    </location>
</feature>
<dbReference type="Pfam" id="PF06237">
    <property type="entry name" value="SLC52_ribofla_tr"/>
    <property type="match status" value="2"/>
</dbReference>
<gene>
    <name evidence="10" type="ORF">Fcan01_25553</name>
</gene>
<dbReference type="PANTHER" id="PTHR12929">
    <property type="entry name" value="SOLUTE CARRIER FAMILY 52"/>
    <property type="match status" value="1"/>
</dbReference>
<dbReference type="PANTHER" id="PTHR12929:SF10">
    <property type="entry name" value="RIBOFLAVIN TRANSPORTER"/>
    <property type="match status" value="1"/>
</dbReference>
<sequence length="602" mass="65519">MANQINNALDPTPTTKPKRVYHIDILAVFFGIGTWLTINVAPARLGPAEGWNIGSYLSVMVQLANVGPLSCIFLNSMAPNIVTEKRAIYVVMLIGLVTTVLLANLWEETTPVGGVERSTALLALVTCLALVDCSSRVLYLPFMSQFQEMYLTSYFLGEGLSGLVPSAVALIQGVGRDSACQNRTDGQPGLEPAQTQPRFSVDVFFYILFVLVLGSLVAFVLMPGFGKTQGRNTLFMTKKEVTKNARKVSQTVLEEEFDIETPHDNLSLPRYHDHDHLTVEPRRLSMIKIMSRGSRGSIGSAKSLHKSFNLATVSENLEKETPAPHEKRLSMIKIMSRGSLGSIGSAKSAHKSLNLATVSESWEKGTPPPHEGPKRLSMLEIMPRGSLGSIEMTKSTHQKPAPLPTLSETLEENEEAPPTGCTPLSVLLRQPKTSFLYLLMLQGYICFWEFGAFPSIQSFSGTPYGNVPYHLAVALSNMINPVVCVVALFVPVWSFKLALGAAGASVFFTGWICYLALESPSPPLVGTGTGEVMIVNCSLDHRNRPFHLRRLSVATLLFESNGKSGLLWCGAVTQGGSLIGAIISFALINNSPIFRPYLPCGE</sequence>
<comment type="caution">
    <text evidence="10">The sequence shown here is derived from an EMBL/GenBank/DDBJ whole genome shotgun (WGS) entry which is preliminary data.</text>
</comment>
<feature type="transmembrane region" description="Helical" evidence="9">
    <location>
        <begin position="565"/>
        <end position="588"/>
    </location>
</feature>
<evidence type="ECO:0000313" key="11">
    <source>
        <dbReference type="Proteomes" id="UP000198287"/>
    </source>
</evidence>
<feature type="transmembrane region" description="Helical" evidence="9">
    <location>
        <begin position="497"/>
        <end position="517"/>
    </location>
</feature>
<comment type="catalytic activity">
    <reaction evidence="1">
        <text>riboflavin(in) = riboflavin(out)</text>
        <dbReference type="Rhea" id="RHEA:35015"/>
        <dbReference type="ChEBI" id="CHEBI:57986"/>
    </reaction>
</comment>
<evidence type="ECO:0000256" key="5">
    <source>
        <dbReference type="ARBA" id="ARBA00022475"/>
    </source>
</evidence>
<feature type="transmembrane region" description="Helical" evidence="9">
    <location>
        <begin position="118"/>
        <end position="139"/>
    </location>
</feature>
<name>A0A226D457_FOLCA</name>
<dbReference type="InterPro" id="IPR009357">
    <property type="entry name" value="Riboflavin_transptr"/>
</dbReference>
<evidence type="ECO:0000256" key="2">
    <source>
        <dbReference type="ARBA" id="ARBA00004651"/>
    </source>
</evidence>
<keyword evidence="5" id="KW-1003">Cell membrane</keyword>
<evidence type="ECO:0000256" key="7">
    <source>
        <dbReference type="ARBA" id="ARBA00022989"/>
    </source>
</evidence>
<feature type="transmembrane region" description="Helical" evidence="9">
    <location>
        <begin position="53"/>
        <end position="75"/>
    </location>
</feature>
<proteinExistence type="inferred from homology"/>
<feature type="transmembrane region" description="Helical" evidence="9">
    <location>
        <begin position="21"/>
        <end position="41"/>
    </location>
</feature>
<evidence type="ECO:0000256" key="9">
    <source>
        <dbReference type="SAM" id="Phobius"/>
    </source>
</evidence>
<protein>
    <submittedName>
        <fullName evidence="10">Riboflavin transporter 2</fullName>
    </submittedName>
</protein>
<keyword evidence="6 9" id="KW-0812">Transmembrane</keyword>
<evidence type="ECO:0000256" key="4">
    <source>
        <dbReference type="ARBA" id="ARBA00022448"/>
    </source>
</evidence>
<dbReference type="OrthoDB" id="9995836at2759"/>